<keyword evidence="5" id="KW-0804">Transcription</keyword>
<reference evidence="9" key="1">
    <citation type="submission" date="2025-08" db="UniProtKB">
        <authorList>
            <consortium name="RefSeq"/>
        </authorList>
    </citation>
    <scope>IDENTIFICATION</scope>
</reference>
<feature type="region of interest" description="Disordered" evidence="7">
    <location>
        <begin position="1"/>
        <end position="32"/>
    </location>
</feature>
<feature type="compositionally biased region" description="Low complexity" evidence="7">
    <location>
        <begin position="14"/>
        <end position="30"/>
    </location>
</feature>
<organism evidence="8 9">
    <name type="scientific">Cottoperca gobio</name>
    <name type="common">Frogmouth</name>
    <name type="synonym">Aphritis gobio</name>
    <dbReference type="NCBI Taxonomy" id="56716"/>
    <lineage>
        <taxon>Eukaryota</taxon>
        <taxon>Metazoa</taxon>
        <taxon>Chordata</taxon>
        <taxon>Craniata</taxon>
        <taxon>Vertebrata</taxon>
        <taxon>Euteleostomi</taxon>
        <taxon>Actinopterygii</taxon>
        <taxon>Neopterygii</taxon>
        <taxon>Teleostei</taxon>
        <taxon>Neoteleostei</taxon>
        <taxon>Acanthomorphata</taxon>
        <taxon>Eupercaria</taxon>
        <taxon>Perciformes</taxon>
        <taxon>Notothenioidei</taxon>
        <taxon>Bovichtidae</taxon>
        <taxon>Cottoperca</taxon>
    </lineage>
</organism>
<dbReference type="GO" id="GO:0006352">
    <property type="term" value="P:DNA-templated transcription initiation"/>
    <property type="evidence" value="ECO:0007669"/>
    <property type="project" value="InterPro"/>
</dbReference>
<keyword evidence="6" id="KW-0539">Nucleus</keyword>
<dbReference type="AlphaFoldDB" id="A0A6J2RQI0"/>
<keyword evidence="8" id="KW-1185">Reference proteome</keyword>
<dbReference type="GeneID" id="115024796"/>
<dbReference type="Pfam" id="PF00352">
    <property type="entry name" value="TBP"/>
    <property type="match status" value="2"/>
</dbReference>
<accession>A0A6J2RQI0</accession>
<gene>
    <name evidence="9" type="primary">LOC115024796</name>
</gene>
<name>A0A6J2RQI0_COTGO</name>
<protein>
    <submittedName>
        <fullName evidence="9">TATA-box-binding protein-like</fullName>
    </submittedName>
</protein>
<dbReference type="InterPro" id="IPR000814">
    <property type="entry name" value="TBP"/>
</dbReference>
<dbReference type="InParanoid" id="A0A6J2RQI0"/>
<dbReference type="KEGG" id="cgob:115024796"/>
<dbReference type="GO" id="GO:0003677">
    <property type="term" value="F:DNA binding"/>
    <property type="evidence" value="ECO:0007669"/>
    <property type="project" value="UniProtKB-KW"/>
</dbReference>
<keyword evidence="3" id="KW-0805">Transcription regulation</keyword>
<evidence type="ECO:0000256" key="4">
    <source>
        <dbReference type="ARBA" id="ARBA00023125"/>
    </source>
</evidence>
<dbReference type="FunFam" id="3.30.310.10:FF:000005">
    <property type="entry name" value="TATA box-binding protein-like 1"/>
    <property type="match status" value="1"/>
</dbReference>
<dbReference type="PANTHER" id="PTHR10126">
    <property type="entry name" value="TATA-BOX BINDING PROTEIN"/>
    <property type="match status" value="1"/>
</dbReference>
<evidence type="ECO:0000256" key="2">
    <source>
        <dbReference type="ARBA" id="ARBA00005560"/>
    </source>
</evidence>
<evidence type="ECO:0000256" key="5">
    <source>
        <dbReference type="ARBA" id="ARBA00023163"/>
    </source>
</evidence>
<dbReference type="SUPFAM" id="SSF55945">
    <property type="entry name" value="TATA-box binding protein-like"/>
    <property type="match status" value="2"/>
</dbReference>
<evidence type="ECO:0000256" key="1">
    <source>
        <dbReference type="ARBA" id="ARBA00004123"/>
    </source>
</evidence>
<dbReference type="OrthoDB" id="2127950at2759"/>
<evidence type="ECO:0000313" key="9">
    <source>
        <dbReference type="RefSeq" id="XP_029312501.1"/>
    </source>
</evidence>
<dbReference type="CDD" id="cd00652">
    <property type="entry name" value="TBP_TLF"/>
    <property type="match status" value="1"/>
</dbReference>
<dbReference type="Gene3D" id="3.30.310.10">
    <property type="entry name" value="TATA-Binding Protein"/>
    <property type="match status" value="2"/>
</dbReference>
<dbReference type="Proteomes" id="UP000504630">
    <property type="component" value="Chromosome 19"/>
</dbReference>
<proteinExistence type="inferred from homology"/>
<dbReference type="InterPro" id="IPR012295">
    <property type="entry name" value="TBP_dom_sf"/>
</dbReference>
<dbReference type="PRINTS" id="PR00686">
    <property type="entry name" value="TIFACTORIID"/>
</dbReference>
<comment type="similarity">
    <text evidence="2">Belongs to the TBP family.</text>
</comment>
<evidence type="ECO:0000313" key="8">
    <source>
        <dbReference type="Proteomes" id="UP000504630"/>
    </source>
</evidence>
<dbReference type="RefSeq" id="XP_029312501.1">
    <property type="nucleotide sequence ID" value="XM_029456641.1"/>
</dbReference>
<keyword evidence="4" id="KW-0238">DNA-binding</keyword>
<sequence length="206" mass="22768">MPDELLTQHEDDTGTTTTTTTTTTITGGSPTTPPEFLPVIQNVVSTVKLGCPLDLHLIARKAWNVEYRPKAVVMRIREPQATALIYNSGKIVFIGAKSEQKARLAARKCARKVQKLGFPARFLNFRICNVVASCNSFPVRLEQLALHHLCSYEPELFPGLYFHGVPGITITIFATGKMSVTGAKSEAEIHAALQTFSPILRRFRKT</sequence>
<evidence type="ECO:0000256" key="6">
    <source>
        <dbReference type="ARBA" id="ARBA00023242"/>
    </source>
</evidence>
<comment type="subcellular location">
    <subcellularLocation>
        <location evidence="1">Nucleus</location>
    </subcellularLocation>
</comment>
<evidence type="ECO:0000256" key="7">
    <source>
        <dbReference type="SAM" id="MobiDB-lite"/>
    </source>
</evidence>
<dbReference type="GO" id="GO:0005634">
    <property type="term" value="C:nucleus"/>
    <property type="evidence" value="ECO:0007669"/>
    <property type="project" value="UniProtKB-SubCell"/>
</dbReference>
<evidence type="ECO:0000256" key="3">
    <source>
        <dbReference type="ARBA" id="ARBA00023015"/>
    </source>
</evidence>
<feature type="compositionally biased region" description="Basic and acidic residues" evidence="7">
    <location>
        <begin position="1"/>
        <end position="12"/>
    </location>
</feature>